<dbReference type="PRINTS" id="PR00909">
    <property type="entry name" value="SPERMDNBNDNG"/>
</dbReference>
<dbReference type="GO" id="GO:0015846">
    <property type="term" value="P:polyamine transport"/>
    <property type="evidence" value="ECO:0007669"/>
    <property type="project" value="InterPro"/>
</dbReference>
<feature type="signal peptide" evidence="5">
    <location>
        <begin position="1"/>
        <end position="44"/>
    </location>
</feature>
<evidence type="ECO:0008006" key="8">
    <source>
        <dbReference type="Google" id="ProtNLM"/>
    </source>
</evidence>
<dbReference type="InterPro" id="IPR006311">
    <property type="entry name" value="TAT_signal"/>
</dbReference>
<dbReference type="PROSITE" id="PS51318">
    <property type="entry name" value="TAT"/>
    <property type="match status" value="1"/>
</dbReference>
<comment type="subcellular location">
    <subcellularLocation>
        <location evidence="1">Periplasm</location>
    </subcellularLocation>
</comment>
<evidence type="ECO:0000256" key="4">
    <source>
        <dbReference type="ARBA" id="ARBA00022764"/>
    </source>
</evidence>
<reference evidence="6 7" key="1">
    <citation type="submission" date="2020-04" db="EMBL/GenBank/DDBJ databases">
        <authorList>
            <person name="De Canck E."/>
        </authorList>
    </citation>
    <scope>NUCLEOTIDE SEQUENCE [LARGE SCALE GENOMIC DNA]</scope>
    <source>
        <strain evidence="6 7">LMG 29739</strain>
    </source>
</reference>
<dbReference type="CDD" id="cd13590">
    <property type="entry name" value="PBP2_PotD_PotF_like"/>
    <property type="match status" value="1"/>
</dbReference>
<dbReference type="InterPro" id="IPR006059">
    <property type="entry name" value="SBP"/>
</dbReference>
<evidence type="ECO:0000256" key="5">
    <source>
        <dbReference type="SAM" id="SignalP"/>
    </source>
</evidence>
<keyword evidence="7" id="KW-1185">Reference proteome</keyword>
<evidence type="ECO:0000256" key="2">
    <source>
        <dbReference type="ARBA" id="ARBA00022448"/>
    </source>
</evidence>
<feature type="chain" id="PRO_5027021136" description="Spermidine/putrescine-binding periplasmic protein" evidence="5">
    <location>
        <begin position="45"/>
        <end position="380"/>
    </location>
</feature>
<dbReference type="Proteomes" id="UP000494329">
    <property type="component" value="Unassembled WGS sequence"/>
</dbReference>
<gene>
    <name evidence="6" type="ORF">LMG29739_04992</name>
</gene>
<dbReference type="EMBL" id="CADIKF010000049">
    <property type="protein sequence ID" value="CAB3767133.1"/>
    <property type="molecule type" value="Genomic_DNA"/>
</dbReference>
<evidence type="ECO:0000313" key="6">
    <source>
        <dbReference type="EMBL" id="CAB3767133.1"/>
    </source>
</evidence>
<dbReference type="AlphaFoldDB" id="A0A6J5ELN8"/>
<proteinExistence type="predicted"/>
<evidence type="ECO:0000313" key="7">
    <source>
        <dbReference type="Proteomes" id="UP000494329"/>
    </source>
</evidence>
<dbReference type="Pfam" id="PF13416">
    <property type="entry name" value="SBP_bac_8"/>
    <property type="match status" value="1"/>
</dbReference>
<dbReference type="GO" id="GO:0042597">
    <property type="term" value="C:periplasmic space"/>
    <property type="evidence" value="ECO:0007669"/>
    <property type="project" value="UniProtKB-SubCell"/>
</dbReference>
<dbReference type="InterPro" id="IPR001188">
    <property type="entry name" value="Sperm_putr-bd"/>
</dbReference>
<accession>A0A6J5ELN8</accession>
<dbReference type="SUPFAM" id="SSF53850">
    <property type="entry name" value="Periplasmic binding protein-like II"/>
    <property type="match status" value="1"/>
</dbReference>
<name>A0A6J5ELN8_9BURK</name>
<keyword evidence="2" id="KW-0813">Transport</keyword>
<evidence type="ECO:0000256" key="3">
    <source>
        <dbReference type="ARBA" id="ARBA00022729"/>
    </source>
</evidence>
<evidence type="ECO:0000256" key="1">
    <source>
        <dbReference type="ARBA" id="ARBA00004418"/>
    </source>
</evidence>
<keyword evidence="4" id="KW-0574">Periplasm</keyword>
<protein>
    <recommendedName>
        <fullName evidence="8">Spermidine/putrescine-binding periplasmic protein</fullName>
    </recommendedName>
</protein>
<sequence length="380" mass="41321">MRFESNVTEHARLTTRAARRRSVLRLLGAAAVSAPFAGAQLARAANAPAAGAFAGGKQLNIYSWPDYFSSADLHRFAQQSGVTPAVSTFNSNETLFAKLNSPAGAGFDIVIPSSSWIVQFAKRGLLQELDHSRLNLASLDPKLLNREYDPGNRYSIPKDWGLLGVLYDPQATGEIVTWEDFFKAGEKPGVSGKVRLSVSGWETIGPELWMRGQDWNKASADQIRSAAEPVKRFAKHVKTFATLEPDAAANGSIVLAQTHQAGARAAIALNPRLKWVVPAPLSELWVDNYAIAKRAPDIGIAYDFLAYQLRPEVQVSETRYLGFPAALAGLREKIGPDVHNADLIFGGKDIDFSKLTSFVVNPDTIGVYLQMQTEIRAAAG</sequence>
<dbReference type="PANTHER" id="PTHR30222">
    <property type="entry name" value="SPERMIDINE/PUTRESCINE-BINDING PERIPLASMIC PROTEIN"/>
    <property type="match status" value="1"/>
</dbReference>
<dbReference type="PANTHER" id="PTHR30222:SF17">
    <property type="entry name" value="SPERMIDINE_PUTRESCINE-BINDING PERIPLASMIC PROTEIN"/>
    <property type="match status" value="1"/>
</dbReference>
<keyword evidence="3 5" id="KW-0732">Signal</keyword>
<dbReference type="Gene3D" id="3.40.190.10">
    <property type="entry name" value="Periplasmic binding protein-like II"/>
    <property type="match status" value="2"/>
</dbReference>
<organism evidence="6 7">
    <name type="scientific">Paraburkholderia solisilvae</name>
    <dbReference type="NCBI Taxonomy" id="624376"/>
    <lineage>
        <taxon>Bacteria</taxon>
        <taxon>Pseudomonadati</taxon>
        <taxon>Pseudomonadota</taxon>
        <taxon>Betaproteobacteria</taxon>
        <taxon>Burkholderiales</taxon>
        <taxon>Burkholderiaceae</taxon>
        <taxon>Paraburkholderia</taxon>
    </lineage>
</organism>
<dbReference type="GO" id="GO:0019808">
    <property type="term" value="F:polyamine binding"/>
    <property type="evidence" value="ECO:0007669"/>
    <property type="project" value="InterPro"/>
</dbReference>